<dbReference type="AlphaFoldDB" id="A0A183NC64"/>
<keyword evidence="2" id="KW-1185">Reference proteome</keyword>
<protein>
    <submittedName>
        <fullName evidence="1">Uncharacterized protein</fullName>
    </submittedName>
</protein>
<dbReference type="EMBL" id="UZAI01021990">
    <property type="protein sequence ID" value="VDP57037.1"/>
    <property type="molecule type" value="Genomic_DNA"/>
</dbReference>
<reference evidence="1 2" key="1">
    <citation type="submission" date="2018-11" db="EMBL/GenBank/DDBJ databases">
        <authorList>
            <consortium name="Pathogen Informatics"/>
        </authorList>
    </citation>
    <scope>NUCLEOTIDE SEQUENCE [LARGE SCALE GENOMIC DNA]</scope>
    <source>
        <strain evidence="1 2">Zambia</strain>
    </source>
</reference>
<evidence type="ECO:0000313" key="1">
    <source>
        <dbReference type="EMBL" id="VDP57037.1"/>
    </source>
</evidence>
<sequence length="85" mass="9965">MISQWKLDNHGKPGITCDSNKKNSSYLLDSFNDNGITIKASFKLNFIWVSFSIQDVDFNEPYLITWNISCLHYNHLHFCTMNYLL</sequence>
<name>A0A183NC64_9TREM</name>
<proteinExistence type="predicted"/>
<accession>A0A183NC64</accession>
<dbReference type="Proteomes" id="UP000277204">
    <property type="component" value="Unassembled WGS sequence"/>
</dbReference>
<evidence type="ECO:0000313" key="2">
    <source>
        <dbReference type="Proteomes" id="UP000277204"/>
    </source>
</evidence>
<organism evidence="1 2">
    <name type="scientific">Schistosoma margrebowiei</name>
    <dbReference type="NCBI Taxonomy" id="48269"/>
    <lineage>
        <taxon>Eukaryota</taxon>
        <taxon>Metazoa</taxon>
        <taxon>Spiralia</taxon>
        <taxon>Lophotrochozoa</taxon>
        <taxon>Platyhelminthes</taxon>
        <taxon>Trematoda</taxon>
        <taxon>Digenea</taxon>
        <taxon>Strigeidida</taxon>
        <taxon>Schistosomatoidea</taxon>
        <taxon>Schistosomatidae</taxon>
        <taxon>Schistosoma</taxon>
    </lineage>
</organism>
<gene>
    <name evidence="1" type="ORF">SMRZ_LOCUS25889</name>
</gene>